<feature type="transmembrane region" description="Helical" evidence="7">
    <location>
        <begin position="301"/>
        <end position="323"/>
    </location>
</feature>
<dbReference type="OrthoDB" id="9769325at2"/>
<dbReference type="Proteomes" id="UP000254807">
    <property type="component" value="Unassembled WGS sequence"/>
</dbReference>
<feature type="transmembrane region" description="Helical" evidence="7">
    <location>
        <begin position="43"/>
        <end position="65"/>
    </location>
</feature>
<feature type="transmembrane region" description="Helical" evidence="7">
    <location>
        <begin position="364"/>
        <end position="386"/>
    </location>
</feature>
<keyword evidence="10" id="KW-1185">Reference proteome</keyword>
<dbReference type="SUPFAM" id="SSF103473">
    <property type="entry name" value="MFS general substrate transporter"/>
    <property type="match status" value="1"/>
</dbReference>
<dbReference type="InterPro" id="IPR051788">
    <property type="entry name" value="MFS_Transporter"/>
</dbReference>
<dbReference type="AlphaFoldDB" id="A0A376H9N6"/>
<name>A0A376H9N6_ENTGA</name>
<keyword evidence="5 7" id="KW-1133">Transmembrane helix</keyword>
<feature type="transmembrane region" description="Helical" evidence="7">
    <location>
        <begin position="7"/>
        <end position="31"/>
    </location>
</feature>
<evidence type="ECO:0000256" key="1">
    <source>
        <dbReference type="ARBA" id="ARBA00004651"/>
    </source>
</evidence>
<comment type="subcellular location">
    <subcellularLocation>
        <location evidence="1">Cell membrane</location>
        <topology evidence="1">Multi-pass membrane protein</topology>
    </subcellularLocation>
</comment>
<dbReference type="InterPro" id="IPR011701">
    <property type="entry name" value="MFS"/>
</dbReference>
<dbReference type="GO" id="GO:0005886">
    <property type="term" value="C:plasma membrane"/>
    <property type="evidence" value="ECO:0007669"/>
    <property type="project" value="UniProtKB-SubCell"/>
</dbReference>
<dbReference type="GO" id="GO:0022857">
    <property type="term" value="F:transmembrane transporter activity"/>
    <property type="evidence" value="ECO:0007669"/>
    <property type="project" value="InterPro"/>
</dbReference>
<keyword evidence="6 7" id="KW-0472">Membrane</keyword>
<feature type="domain" description="Major facilitator superfamily (MFS) profile" evidence="8">
    <location>
        <begin position="1"/>
        <end position="390"/>
    </location>
</feature>
<dbReference type="Pfam" id="PF07690">
    <property type="entry name" value="MFS_1"/>
    <property type="match status" value="1"/>
</dbReference>
<evidence type="ECO:0000256" key="7">
    <source>
        <dbReference type="SAM" id="Phobius"/>
    </source>
</evidence>
<evidence type="ECO:0000256" key="6">
    <source>
        <dbReference type="ARBA" id="ARBA00023136"/>
    </source>
</evidence>
<dbReference type="InterPro" id="IPR020846">
    <property type="entry name" value="MFS_dom"/>
</dbReference>
<sequence length="407" mass="44310">MKNYQRTIIACFAGYIVQAIINNFAPLLFLTFQTQYQIPLSQITLLVTFNFLTQLGVDFAAIFFVDRIGYRISIVAAHFFAAAGLIGLAVFPLIFPTPFTGLLTAVFLYAIGGGLLEVLVSPIVEACPTPNKEKTMSMLHSFYCWGYVGVVLVSTLFFFVFGIARWPFLTLIWAILPLVNLVVFTQVPLAPIVAEGEVGLKNRELFSLKSFWLFLVMMVCAGASEQSVSQWASTFAEQGLGVSKTVGDLAGPMLFAIMMGLARLYYGKFGERIDLRKFMFASLLLCLVAYLLIGLSSVPILGFIGCGLSGFAVGILWPGIFSLTTKYIRNGGTAMFAYLALAGDLGCSLGPSLVGLLAEGSDKGLQQGILGAGIFPLILLLAVFLVKRMHQRRTQVLISTVNKRNSC</sequence>
<comment type="similarity">
    <text evidence="2">Belongs to the major facilitator superfamily.</text>
</comment>
<keyword evidence="4 7" id="KW-0812">Transmembrane</keyword>
<feature type="transmembrane region" description="Helical" evidence="7">
    <location>
        <begin position="249"/>
        <end position="266"/>
    </location>
</feature>
<feature type="transmembrane region" description="Helical" evidence="7">
    <location>
        <begin position="72"/>
        <end position="95"/>
    </location>
</feature>
<dbReference type="RefSeq" id="WP_060813965.1">
    <property type="nucleotide sequence ID" value="NZ_JBHULA010000004.1"/>
</dbReference>
<feature type="transmembrane region" description="Helical" evidence="7">
    <location>
        <begin position="278"/>
        <end position="295"/>
    </location>
</feature>
<organism evidence="9 10">
    <name type="scientific">Enterococcus gallinarum</name>
    <dbReference type="NCBI Taxonomy" id="1353"/>
    <lineage>
        <taxon>Bacteria</taxon>
        <taxon>Bacillati</taxon>
        <taxon>Bacillota</taxon>
        <taxon>Bacilli</taxon>
        <taxon>Lactobacillales</taxon>
        <taxon>Enterococcaceae</taxon>
        <taxon>Enterococcus</taxon>
    </lineage>
</organism>
<dbReference type="PROSITE" id="PS50850">
    <property type="entry name" value="MFS"/>
    <property type="match status" value="1"/>
</dbReference>
<protein>
    <submittedName>
        <fullName evidence="9">Major Facilitator Superfamily</fullName>
    </submittedName>
</protein>
<dbReference type="PANTHER" id="PTHR23514:SF3">
    <property type="entry name" value="BYPASS OF STOP CODON PROTEIN 6"/>
    <property type="match status" value="1"/>
</dbReference>
<feature type="transmembrane region" description="Helical" evidence="7">
    <location>
        <begin position="206"/>
        <end position="224"/>
    </location>
</feature>
<keyword evidence="3" id="KW-0813">Transport</keyword>
<evidence type="ECO:0000313" key="9">
    <source>
        <dbReference type="EMBL" id="STD85108.1"/>
    </source>
</evidence>
<evidence type="ECO:0000256" key="2">
    <source>
        <dbReference type="ARBA" id="ARBA00008335"/>
    </source>
</evidence>
<evidence type="ECO:0000259" key="8">
    <source>
        <dbReference type="PROSITE" id="PS50850"/>
    </source>
</evidence>
<dbReference type="InterPro" id="IPR036259">
    <property type="entry name" value="MFS_trans_sf"/>
</dbReference>
<dbReference type="PANTHER" id="PTHR23514">
    <property type="entry name" value="BYPASS OF STOP CODON PROTEIN 6"/>
    <property type="match status" value="1"/>
</dbReference>
<feature type="transmembrane region" description="Helical" evidence="7">
    <location>
        <begin position="170"/>
        <end position="194"/>
    </location>
</feature>
<feature type="transmembrane region" description="Helical" evidence="7">
    <location>
        <begin position="335"/>
        <end position="358"/>
    </location>
</feature>
<reference evidence="9 10" key="1">
    <citation type="submission" date="2018-06" db="EMBL/GenBank/DDBJ databases">
        <authorList>
            <consortium name="Pathogen Informatics"/>
            <person name="Doyle S."/>
        </authorList>
    </citation>
    <scope>NUCLEOTIDE SEQUENCE [LARGE SCALE GENOMIC DNA]</scope>
    <source>
        <strain evidence="9 10">NCTC12360</strain>
    </source>
</reference>
<feature type="transmembrane region" description="Helical" evidence="7">
    <location>
        <begin position="101"/>
        <end position="121"/>
    </location>
</feature>
<dbReference type="Gene3D" id="1.20.1250.20">
    <property type="entry name" value="MFS general substrate transporter like domains"/>
    <property type="match status" value="2"/>
</dbReference>
<evidence type="ECO:0000256" key="5">
    <source>
        <dbReference type="ARBA" id="ARBA00022989"/>
    </source>
</evidence>
<evidence type="ECO:0000256" key="3">
    <source>
        <dbReference type="ARBA" id="ARBA00022448"/>
    </source>
</evidence>
<evidence type="ECO:0000256" key="4">
    <source>
        <dbReference type="ARBA" id="ARBA00022692"/>
    </source>
</evidence>
<gene>
    <name evidence="9" type="ORF">NCTC12360_03660</name>
</gene>
<accession>A0A376H9N6</accession>
<proteinExistence type="inferred from homology"/>
<feature type="transmembrane region" description="Helical" evidence="7">
    <location>
        <begin position="142"/>
        <end position="164"/>
    </location>
</feature>
<evidence type="ECO:0000313" key="10">
    <source>
        <dbReference type="Proteomes" id="UP000254807"/>
    </source>
</evidence>
<dbReference type="EMBL" id="UFYW01000001">
    <property type="protein sequence ID" value="STD85108.1"/>
    <property type="molecule type" value="Genomic_DNA"/>
</dbReference>